<keyword evidence="8" id="KW-1185">Reference proteome</keyword>
<proteinExistence type="inferred from homology"/>
<dbReference type="RefSeq" id="WP_169074805.1">
    <property type="nucleotide sequence ID" value="NZ_JABBXH010000002.1"/>
</dbReference>
<feature type="coiled-coil region" evidence="4">
    <location>
        <begin position="119"/>
        <end position="151"/>
    </location>
</feature>
<dbReference type="AlphaFoldDB" id="A0A7Y0LBR1"/>
<dbReference type="NCBIfam" id="TIGR01730">
    <property type="entry name" value="RND_mfp"/>
    <property type="match status" value="1"/>
</dbReference>
<evidence type="ECO:0000256" key="4">
    <source>
        <dbReference type="SAM" id="Coils"/>
    </source>
</evidence>
<sequence length="429" mass="47064">MKIEDTSGQDVVLSHKSNNKRWVIISVVAVAILSLIGLTAPAISSWSSGDASISQDRVRLAKVIRGDLVRDLSVQGRVVAAISPRLYATGQGTITFSVDAGDKVVKDQELAVIESPELTNELKQEQASLQEQTLELERQKIQARKQALENQKSVDLAKVTLVAAGREKRRADKAYQFNSISQIDFEKAQDDLQNAELVYKHAEQDAALNDESLAFEIKSVQLQVDRQALLVTELQRKVDELTLRSPVNGIVGNLAVKQKNQVSRNQPILSVVDLSEFELEVDIPESYADDLAIGMASEITVNGKTYAANLVTISPEIENNQVTGRVRFANSSDNDSHPPGLRQNQRLTTRILMENKPNVLMVQRGQFLESSSGRFAYKVSNGVAEKVAIRTGARSLSNVEISTGLVEGDTIIVSGTDQFNDSDKVLITQ</sequence>
<gene>
    <name evidence="7" type="ORF">HII17_07975</name>
</gene>
<feature type="transmembrane region" description="Helical" evidence="5">
    <location>
        <begin position="22"/>
        <end position="43"/>
    </location>
</feature>
<evidence type="ECO:0000256" key="3">
    <source>
        <dbReference type="ARBA" id="ARBA00023054"/>
    </source>
</evidence>
<accession>A0A7Y0LBR1</accession>
<evidence type="ECO:0000259" key="6">
    <source>
        <dbReference type="Pfam" id="PF25989"/>
    </source>
</evidence>
<dbReference type="PANTHER" id="PTHR32347">
    <property type="entry name" value="EFFLUX SYSTEM COMPONENT YKNX-RELATED"/>
    <property type="match status" value="1"/>
</dbReference>
<keyword evidence="5" id="KW-1133">Transmembrane helix</keyword>
<keyword evidence="3 4" id="KW-0175">Coiled coil</keyword>
<evidence type="ECO:0000313" key="8">
    <source>
        <dbReference type="Proteomes" id="UP000568664"/>
    </source>
</evidence>
<keyword evidence="5" id="KW-0472">Membrane</keyword>
<comment type="similarity">
    <text evidence="2">Belongs to the membrane fusion protein (MFP) (TC 8.A.1) family.</text>
</comment>
<reference evidence="7 8" key="1">
    <citation type="submission" date="2020-04" db="EMBL/GenBank/DDBJ databases">
        <title>Thalassotalea sp. M1531, isolated from the surface of marine red alga.</title>
        <authorList>
            <person name="Pang L."/>
            <person name="Lu D.-C."/>
        </authorList>
    </citation>
    <scope>NUCLEOTIDE SEQUENCE [LARGE SCALE GENOMIC DNA]</scope>
    <source>
        <strain evidence="7 8">M1531</strain>
    </source>
</reference>
<dbReference type="InterPro" id="IPR058637">
    <property type="entry name" value="YknX-like_C"/>
</dbReference>
<dbReference type="GO" id="GO:0030313">
    <property type="term" value="C:cell envelope"/>
    <property type="evidence" value="ECO:0007669"/>
    <property type="project" value="UniProtKB-SubCell"/>
</dbReference>
<dbReference type="Pfam" id="PF25989">
    <property type="entry name" value="YknX_C"/>
    <property type="match status" value="1"/>
</dbReference>
<dbReference type="PANTHER" id="PTHR32347:SF14">
    <property type="entry name" value="EFFLUX SYSTEM COMPONENT YKNX-RELATED"/>
    <property type="match status" value="1"/>
</dbReference>
<dbReference type="EMBL" id="JABBXH010000002">
    <property type="protein sequence ID" value="NMP31496.1"/>
    <property type="molecule type" value="Genomic_DNA"/>
</dbReference>
<dbReference type="GO" id="GO:0016020">
    <property type="term" value="C:membrane"/>
    <property type="evidence" value="ECO:0007669"/>
    <property type="project" value="InterPro"/>
</dbReference>
<keyword evidence="5" id="KW-0812">Transmembrane</keyword>
<dbReference type="InterPro" id="IPR006143">
    <property type="entry name" value="RND_pump_MFP"/>
</dbReference>
<name>A0A7Y0LBR1_9GAMM</name>
<dbReference type="Gene3D" id="1.10.287.470">
    <property type="entry name" value="Helix hairpin bin"/>
    <property type="match status" value="1"/>
</dbReference>
<protein>
    <submittedName>
        <fullName evidence="7">Efflux RND transporter periplasmic adaptor subunit</fullName>
    </submittedName>
</protein>
<comment type="subcellular location">
    <subcellularLocation>
        <location evidence="1">Cell envelope</location>
    </subcellularLocation>
</comment>
<evidence type="ECO:0000256" key="2">
    <source>
        <dbReference type="ARBA" id="ARBA00009477"/>
    </source>
</evidence>
<dbReference type="Gene3D" id="2.40.50.100">
    <property type="match status" value="1"/>
</dbReference>
<evidence type="ECO:0000256" key="1">
    <source>
        <dbReference type="ARBA" id="ARBA00004196"/>
    </source>
</evidence>
<evidence type="ECO:0000313" key="7">
    <source>
        <dbReference type="EMBL" id="NMP31496.1"/>
    </source>
</evidence>
<dbReference type="Gene3D" id="2.40.30.170">
    <property type="match status" value="1"/>
</dbReference>
<dbReference type="InterPro" id="IPR050465">
    <property type="entry name" value="UPF0194_transport"/>
</dbReference>
<dbReference type="Proteomes" id="UP000568664">
    <property type="component" value="Unassembled WGS sequence"/>
</dbReference>
<comment type="caution">
    <text evidence="7">The sequence shown here is derived from an EMBL/GenBank/DDBJ whole genome shotgun (WGS) entry which is preliminary data.</text>
</comment>
<dbReference type="GO" id="GO:0022857">
    <property type="term" value="F:transmembrane transporter activity"/>
    <property type="evidence" value="ECO:0007669"/>
    <property type="project" value="InterPro"/>
</dbReference>
<organism evidence="7 8">
    <name type="scientific">Thalassotalea algicola</name>
    <dbReference type="NCBI Taxonomy" id="2716224"/>
    <lineage>
        <taxon>Bacteria</taxon>
        <taxon>Pseudomonadati</taxon>
        <taxon>Pseudomonadota</taxon>
        <taxon>Gammaproteobacteria</taxon>
        <taxon>Alteromonadales</taxon>
        <taxon>Colwelliaceae</taxon>
        <taxon>Thalassotalea</taxon>
    </lineage>
</organism>
<feature type="domain" description="YknX-like C-terminal permuted SH3-like" evidence="6">
    <location>
        <begin position="369"/>
        <end position="425"/>
    </location>
</feature>
<evidence type="ECO:0000256" key="5">
    <source>
        <dbReference type="SAM" id="Phobius"/>
    </source>
</evidence>
<dbReference type="Gene3D" id="2.40.420.20">
    <property type="match status" value="1"/>
</dbReference>